<protein>
    <submittedName>
        <fullName evidence="2">Uncharacterized protein</fullName>
    </submittedName>
</protein>
<sequence length="102" mass="11459">MPAALSTGQQVMLRMLLMSGNPILTSILALAFRMCVFERRFKDIIKAERELEMILIGAVVVQVSHEHGGKDGRMRPAYLGRARDKAGNFSRDDVQYEFTSSI</sequence>
<evidence type="ECO:0000313" key="3">
    <source>
        <dbReference type="Proteomes" id="UP001320245"/>
    </source>
</evidence>
<proteinExistence type="predicted"/>
<gene>
    <name evidence="2" type="ORF">SLS53_005966</name>
</gene>
<dbReference type="Proteomes" id="UP001320245">
    <property type="component" value="Unassembled WGS sequence"/>
</dbReference>
<accession>A0AAN9U4Y6</accession>
<keyword evidence="1" id="KW-0812">Transmembrane</keyword>
<comment type="caution">
    <text evidence="2">The sequence shown here is derived from an EMBL/GenBank/DDBJ whole genome shotgun (WGS) entry which is preliminary data.</text>
</comment>
<organism evidence="2 3">
    <name type="scientific">Cytospora paraplurivora</name>
    <dbReference type="NCBI Taxonomy" id="2898453"/>
    <lineage>
        <taxon>Eukaryota</taxon>
        <taxon>Fungi</taxon>
        <taxon>Dikarya</taxon>
        <taxon>Ascomycota</taxon>
        <taxon>Pezizomycotina</taxon>
        <taxon>Sordariomycetes</taxon>
        <taxon>Sordariomycetidae</taxon>
        <taxon>Diaporthales</taxon>
        <taxon>Cytosporaceae</taxon>
        <taxon>Cytospora</taxon>
    </lineage>
</organism>
<name>A0AAN9U4Y6_9PEZI</name>
<keyword evidence="3" id="KW-1185">Reference proteome</keyword>
<reference evidence="2 3" key="1">
    <citation type="journal article" date="2023" name="PLoS ONE">
        <title>Cytospora paraplurivora sp. nov. isolated from orchards with fruit tree decline syndrome in Ontario, Canada.</title>
        <authorList>
            <person name="Ilyukhin E."/>
            <person name="Nguyen H.D.T."/>
            <person name="Castle A.J."/>
            <person name="Ellouze W."/>
        </authorList>
    </citation>
    <scope>NUCLEOTIDE SEQUENCE [LARGE SCALE GENOMIC DNA]</scope>
    <source>
        <strain evidence="2 3">FDS-564</strain>
    </source>
</reference>
<evidence type="ECO:0000256" key="1">
    <source>
        <dbReference type="SAM" id="Phobius"/>
    </source>
</evidence>
<keyword evidence="1" id="KW-1133">Transmembrane helix</keyword>
<dbReference type="AlphaFoldDB" id="A0AAN9U4Y6"/>
<keyword evidence="1" id="KW-0472">Membrane</keyword>
<feature type="transmembrane region" description="Helical" evidence="1">
    <location>
        <begin position="12"/>
        <end position="32"/>
    </location>
</feature>
<dbReference type="EMBL" id="JAJSPL020000024">
    <property type="protein sequence ID" value="KAK7739068.1"/>
    <property type="molecule type" value="Genomic_DNA"/>
</dbReference>
<evidence type="ECO:0000313" key="2">
    <source>
        <dbReference type="EMBL" id="KAK7739068.1"/>
    </source>
</evidence>